<keyword evidence="14 18" id="KW-0520">NAD</keyword>
<feature type="domain" description="3-dehydroquinate synthase C-terminal" evidence="20">
    <location>
        <begin position="182"/>
        <end position="324"/>
    </location>
</feature>
<dbReference type="InterPro" id="IPR030960">
    <property type="entry name" value="DHQS/DOIS_N"/>
</dbReference>
<dbReference type="AlphaFoldDB" id="A0A174HWC2"/>
<evidence type="ECO:0000256" key="15">
    <source>
        <dbReference type="ARBA" id="ARBA00023141"/>
    </source>
</evidence>
<dbReference type="CDD" id="cd08195">
    <property type="entry name" value="DHQS"/>
    <property type="match status" value="1"/>
</dbReference>
<keyword evidence="9 18" id="KW-0963">Cytoplasm</keyword>
<dbReference type="EMBL" id="CZAQ01000001">
    <property type="protein sequence ID" value="CUO77145.1"/>
    <property type="molecule type" value="Genomic_DNA"/>
</dbReference>
<dbReference type="NCBIfam" id="TIGR01357">
    <property type="entry name" value="aroB"/>
    <property type="match status" value="1"/>
</dbReference>
<feature type="binding site" evidence="18">
    <location>
        <begin position="170"/>
        <end position="173"/>
    </location>
    <ligand>
        <name>NAD(+)</name>
        <dbReference type="ChEBI" id="CHEBI:57540"/>
    </ligand>
</feature>
<evidence type="ECO:0000256" key="4">
    <source>
        <dbReference type="ARBA" id="ARBA00004496"/>
    </source>
</evidence>
<feature type="binding site" evidence="18">
    <location>
        <position position="143"/>
    </location>
    <ligand>
        <name>NAD(+)</name>
        <dbReference type="ChEBI" id="CHEBI:57540"/>
    </ligand>
</feature>
<dbReference type="UniPathway" id="UPA00053">
    <property type="reaction ID" value="UER00085"/>
</dbReference>
<keyword evidence="17 18" id="KW-0170">Cobalt</keyword>
<keyword evidence="13 18" id="KW-0862">Zinc</keyword>
<feature type="binding site" evidence="18">
    <location>
        <begin position="106"/>
        <end position="110"/>
    </location>
    <ligand>
        <name>NAD(+)</name>
        <dbReference type="ChEBI" id="CHEBI:57540"/>
    </ligand>
</feature>
<comment type="pathway">
    <text evidence="5 18">Metabolic intermediate biosynthesis; chorismate biosynthesis; chorismate from D-erythrose 4-phosphate and phosphoenolpyruvate: step 2/7.</text>
</comment>
<dbReference type="InterPro" id="IPR050071">
    <property type="entry name" value="Dehydroquinate_synthase"/>
</dbReference>
<evidence type="ECO:0000256" key="13">
    <source>
        <dbReference type="ARBA" id="ARBA00022833"/>
    </source>
</evidence>
<keyword evidence="12 18" id="KW-0547">Nucleotide-binding</keyword>
<evidence type="ECO:0000259" key="20">
    <source>
        <dbReference type="Pfam" id="PF24621"/>
    </source>
</evidence>
<dbReference type="InterPro" id="IPR030963">
    <property type="entry name" value="DHQ_synth_fam"/>
</dbReference>
<evidence type="ECO:0000256" key="9">
    <source>
        <dbReference type="ARBA" id="ARBA00022490"/>
    </source>
</evidence>
<evidence type="ECO:0000256" key="18">
    <source>
        <dbReference type="HAMAP-Rule" id="MF_00110"/>
    </source>
</evidence>
<dbReference type="GO" id="GO:0008652">
    <property type="term" value="P:amino acid biosynthetic process"/>
    <property type="evidence" value="ECO:0007669"/>
    <property type="project" value="UniProtKB-KW"/>
</dbReference>
<evidence type="ECO:0000256" key="14">
    <source>
        <dbReference type="ARBA" id="ARBA00023027"/>
    </source>
</evidence>
<keyword evidence="11 18" id="KW-0479">Metal-binding</keyword>
<evidence type="ECO:0000256" key="16">
    <source>
        <dbReference type="ARBA" id="ARBA00023239"/>
    </source>
</evidence>
<organism evidence="21 22">
    <name type="scientific">Collinsella aerofaciens</name>
    <dbReference type="NCBI Taxonomy" id="74426"/>
    <lineage>
        <taxon>Bacteria</taxon>
        <taxon>Bacillati</taxon>
        <taxon>Actinomycetota</taxon>
        <taxon>Coriobacteriia</taxon>
        <taxon>Coriobacteriales</taxon>
        <taxon>Coriobacteriaceae</taxon>
        <taxon>Collinsella</taxon>
    </lineage>
</organism>
<comment type="cofactor">
    <cofactor evidence="2 18">
        <name>NAD(+)</name>
        <dbReference type="ChEBI" id="CHEBI:57540"/>
    </cofactor>
</comment>
<dbReference type="PANTHER" id="PTHR43622:SF7">
    <property type="entry name" value="3-DEHYDROQUINATE SYNTHASE, CHLOROPLASTIC"/>
    <property type="match status" value="1"/>
</dbReference>
<feature type="binding site" evidence="18">
    <location>
        <position position="250"/>
    </location>
    <ligand>
        <name>Zn(2+)</name>
        <dbReference type="ChEBI" id="CHEBI:29105"/>
    </ligand>
</feature>
<dbReference type="InterPro" id="IPR056179">
    <property type="entry name" value="DHQS_C"/>
</dbReference>
<dbReference type="GO" id="GO:0046872">
    <property type="term" value="F:metal ion binding"/>
    <property type="evidence" value="ECO:0007669"/>
    <property type="project" value="UniProtKB-KW"/>
</dbReference>
<dbReference type="GO" id="GO:0009423">
    <property type="term" value="P:chorismate biosynthetic process"/>
    <property type="evidence" value="ECO:0007669"/>
    <property type="project" value="UniProtKB-UniRule"/>
</dbReference>
<reference evidence="21 22" key="1">
    <citation type="submission" date="2015-09" db="EMBL/GenBank/DDBJ databases">
        <authorList>
            <consortium name="Pathogen Informatics"/>
        </authorList>
    </citation>
    <scope>NUCLEOTIDE SEQUENCE [LARGE SCALE GENOMIC DNA]</scope>
    <source>
        <strain evidence="21 22">2789STDY5834902</strain>
    </source>
</reference>
<evidence type="ECO:0000256" key="1">
    <source>
        <dbReference type="ARBA" id="ARBA00001393"/>
    </source>
</evidence>
<dbReference type="EC" id="4.2.3.4" evidence="7 18"/>
<keyword evidence="15 18" id="KW-0057">Aromatic amino acid biosynthesis</keyword>
<evidence type="ECO:0000256" key="10">
    <source>
        <dbReference type="ARBA" id="ARBA00022605"/>
    </source>
</evidence>
<accession>A0A174HWC2</accession>
<protein>
    <recommendedName>
        <fullName evidence="8 18">3-dehydroquinate synthase</fullName>
        <shortName evidence="18">DHQS</shortName>
        <ecNumber evidence="7 18">4.2.3.4</ecNumber>
    </recommendedName>
</protein>
<name>A0A174HWC2_9ACTN</name>
<evidence type="ECO:0000256" key="5">
    <source>
        <dbReference type="ARBA" id="ARBA00004661"/>
    </source>
</evidence>
<sequence>MAITIDIDTARPYQVHVGTFLLEQAGPLVRATAGGTRAVIVTDTNVGPLYQVPVKQSLESAGYEVSICTFEAGEAHKRAETYVAILEFVAEHELSRSDVIVALGGGVVGDVAGFVAATYMRGCKFVQIPTSLLAMVDSSVGGKTAIDLAAGKNLAGAFWQPSVVIADVGCLATLTPEQFADGCGEVVKHAVIADPELFAELEKTPLTLELLNRDVARVALIIARNIDIKRAVVVADERETNQRKLLNFGHSAGHAVEACEHFELGHGNCVSIGMGIITRAAALHGICDAELPDRIEELCARHGLETRCDLSADAVFAEALHDKKRAGDTIDLVIPHGIGRCSIDRTPLSTFHDLIAEGLGQKGDASAC</sequence>
<evidence type="ECO:0000313" key="21">
    <source>
        <dbReference type="EMBL" id="CUO77145.1"/>
    </source>
</evidence>
<dbReference type="GO" id="GO:0000166">
    <property type="term" value="F:nucleotide binding"/>
    <property type="evidence" value="ECO:0007669"/>
    <property type="project" value="UniProtKB-KW"/>
</dbReference>
<feature type="binding site" evidence="18">
    <location>
        <position position="152"/>
    </location>
    <ligand>
        <name>NAD(+)</name>
        <dbReference type="ChEBI" id="CHEBI:57540"/>
    </ligand>
</feature>
<evidence type="ECO:0000256" key="2">
    <source>
        <dbReference type="ARBA" id="ARBA00001911"/>
    </source>
</evidence>
<comment type="function">
    <text evidence="18">Catalyzes the conversion of 3-deoxy-D-arabino-heptulosonate 7-phosphate (DAHP) to dehydroquinate (DHQ).</text>
</comment>
<dbReference type="SUPFAM" id="SSF56796">
    <property type="entry name" value="Dehydroquinate synthase-like"/>
    <property type="match status" value="1"/>
</dbReference>
<comment type="cofactor">
    <cofactor evidence="3">
        <name>Zn(2+)</name>
        <dbReference type="ChEBI" id="CHEBI:29105"/>
    </cofactor>
</comment>
<dbReference type="FunFam" id="3.40.50.1970:FF:000007">
    <property type="entry name" value="Pentafunctional AROM polypeptide"/>
    <property type="match status" value="1"/>
</dbReference>
<dbReference type="PANTHER" id="PTHR43622">
    <property type="entry name" value="3-DEHYDROQUINATE SYNTHASE"/>
    <property type="match status" value="1"/>
</dbReference>
<proteinExistence type="inferred from homology"/>
<dbReference type="Gene3D" id="1.20.1090.10">
    <property type="entry name" value="Dehydroquinate synthase-like - alpha domain"/>
    <property type="match status" value="1"/>
</dbReference>
<dbReference type="Gene3D" id="3.40.50.1970">
    <property type="match status" value="1"/>
</dbReference>
<feature type="domain" description="3-dehydroquinate synthase N-terminal" evidence="19">
    <location>
        <begin position="68"/>
        <end position="180"/>
    </location>
</feature>
<keyword evidence="10 18" id="KW-0028">Amino-acid biosynthesis</keyword>
<evidence type="ECO:0000256" key="8">
    <source>
        <dbReference type="ARBA" id="ARBA00017684"/>
    </source>
</evidence>
<evidence type="ECO:0000256" key="12">
    <source>
        <dbReference type="ARBA" id="ARBA00022741"/>
    </source>
</evidence>
<dbReference type="Pfam" id="PF24621">
    <property type="entry name" value="DHQS_C"/>
    <property type="match status" value="1"/>
</dbReference>
<dbReference type="Proteomes" id="UP000095454">
    <property type="component" value="Unassembled WGS sequence"/>
</dbReference>
<keyword evidence="16 18" id="KW-0456">Lyase</keyword>
<gene>
    <name evidence="18 21" type="primary">aroB</name>
    <name evidence="21" type="ORF">ERS852514_00013</name>
</gene>
<comment type="catalytic activity">
    <reaction evidence="1 18">
        <text>7-phospho-2-dehydro-3-deoxy-D-arabino-heptonate = 3-dehydroquinate + phosphate</text>
        <dbReference type="Rhea" id="RHEA:21968"/>
        <dbReference type="ChEBI" id="CHEBI:32364"/>
        <dbReference type="ChEBI" id="CHEBI:43474"/>
        <dbReference type="ChEBI" id="CHEBI:58394"/>
        <dbReference type="EC" id="4.2.3.4"/>
    </reaction>
</comment>
<dbReference type="Pfam" id="PF01761">
    <property type="entry name" value="DHQ_synthase"/>
    <property type="match status" value="1"/>
</dbReference>
<comment type="subcellular location">
    <subcellularLocation>
        <location evidence="4 18">Cytoplasm</location>
    </subcellularLocation>
</comment>
<comment type="caution">
    <text evidence="18">Lacks conserved residue(s) required for the propagation of feature annotation.</text>
</comment>
<evidence type="ECO:0000256" key="3">
    <source>
        <dbReference type="ARBA" id="ARBA00001947"/>
    </source>
</evidence>
<dbReference type="GO" id="GO:0005737">
    <property type="term" value="C:cytoplasm"/>
    <property type="evidence" value="ECO:0007669"/>
    <property type="project" value="UniProtKB-SubCell"/>
</dbReference>
<evidence type="ECO:0000256" key="6">
    <source>
        <dbReference type="ARBA" id="ARBA00005412"/>
    </source>
</evidence>
<evidence type="ECO:0000259" key="19">
    <source>
        <dbReference type="Pfam" id="PF01761"/>
    </source>
</evidence>
<dbReference type="GO" id="GO:0003856">
    <property type="term" value="F:3-dehydroquinate synthase activity"/>
    <property type="evidence" value="ECO:0007669"/>
    <property type="project" value="UniProtKB-UniRule"/>
</dbReference>
<evidence type="ECO:0000313" key="22">
    <source>
        <dbReference type="Proteomes" id="UP000095454"/>
    </source>
</evidence>
<comment type="cofactor">
    <cofactor evidence="18">
        <name>Co(2+)</name>
        <dbReference type="ChEBI" id="CHEBI:48828"/>
    </cofactor>
    <cofactor evidence="18">
        <name>Zn(2+)</name>
        <dbReference type="ChEBI" id="CHEBI:29105"/>
    </cofactor>
    <text evidence="18">Binds 1 divalent metal cation per subunit. Can use either Co(2+) or Zn(2+).</text>
</comment>
<dbReference type="RefSeq" id="WP_055249970.1">
    <property type="nucleotide sequence ID" value="NZ_CABIXX010000001.1"/>
</dbReference>
<evidence type="ECO:0000256" key="7">
    <source>
        <dbReference type="ARBA" id="ARBA00013031"/>
    </source>
</evidence>
<feature type="binding site" evidence="18">
    <location>
        <position position="185"/>
    </location>
    <ligand>
        <name>Zn(2+)</name>
        <dbReference type="ChEBI" id="CHEBI:29105"/>
    </ligand>
</feature>
<dbReference type="GO" id="GO:0009073">
    <property type="term" value="P:aromatic amino acid family biosynthetic process"/>
    <property type="evidence" value="ECO:0007669"/>
    <property type="project" value="UniProtKB-KW"/>
</dbReference>
<feature type="binding site" evidence="18">
    <location>
        <begin position="130"/>
        <end position="131"/>
    </location>
    <ligand>
        <name>NAD(+)</name>
        <dbReference type="ChEBI" id="CHEBI:57540"/>
    </ligand>
</feature>
<evidence type="ECO:0000256" key="11">
    <source>
        <dbReference type="ARBA" id="ARBA00022723"/>
    </source>
</evidence>
<evidence type="ECO:0000256" key="17">
    <source>
        <dbReference type="ARBA" id="ARBA00023285"/>
    </source>
</evidence>
<dbReference type="PIRSF" id="PIRSF001455">
    <property type="entry name" value="DHQ_synth"/>
    <property type="match status" value="1"/>
</dbReference>
<dbReference type="InterPro" id="IPR016037">
    <property type="entry name" value="DHQ_synth_AroB"/>
</dbReference>
<feature type="binding site" evidence="18">
    <location>
        <position position="266"/>
    </location>
    <ligand>
        <name>Zn(2+)</name>
        <dbReference type="ChEBI" id="CHEBI:29105"/>
    </ligand>
</feature>
<dbReference type="HAMAP" id="MF_00110">
    <property type="entry name" value="DHQ_synthase"/>
    <property type="match status" value="1"/>
</dbReference>
<comment type="similarity">
    <text evidence="6 18">Belongs to the sugar phosphate cyclases superfamily. Dehydroquinate synthase family.</text>
</comment>